<dbReference type="Gene3D" id="3.30.450.40">
    <property type="match status" value="2"/>
</dbReference>
<feature type="domain" description="Histidine kinase" evidence="9">
    <location>
        <begin position="531"/>
        <end position="752"/>
    </location>
</feature>
<keyword evidence="5" id="KW-0808">Transferase</keyword>
<dbReference type="InterPro" id="IPR029016">
    <property type="entry name" value="GAF-like_dom_sf"/>
</dbReference>
<feature type="coiled-coil region" evidence="7">
    <location>
        <begin position="323"/>
        <end position="385"/>
    </location>
</feature>
<dbReference type="Pfam" id="PF08448">
    <property type="entry name" value="PAS_4"/>
    <property type="match status" value="1"/>
</dbReference>
<dbReference type="Gene3D" id="3.30.565.10">
    <property type="entry name" value="Histidine kinase-like ATPase, C-terminal domain"/>
    <property type="match status" value="1"/>
</dbReference>
<dbReference type="InterPro" id="IPR003018">
    <property type="entry name" value="GAF"/>
</dbReference>
<evidence type="ECO:0000256" key="7">
    <source>
        <dbReference type="SAM" id="Coils"/>
    </source>
</evidence>
<dbReference type="PROSITE" id="PS50112">
    <property type="entry name" value="PAS"/>
    <property type="match status" value="1"/>
</dbReference>
<dbReference type="CDD" id="cd00130">
    <property type="entry name" value="PAS"/>
    <property type="match status" value="1"/>
</dbReference>
<dbReference type="SUPFAM" id="SSF47384">
    <property type="entry name" value="Homodimeric domain of signal transducing histidine kinase"/>
    <property type="match status" value="1"/>
</dbReference>
<dbReference type="Pfam" id="PF01590">
    <property type="entry name" value="GAF"/>
    <property type="match status" value="2"/>
</dbReference>
<dbReference type="InterPro" id="IPR005467">
    <property type="entry name" value="His_kinase_dom"/>
</dbReference>
<reference evidence="11 12" key="1">
    <citation type="journal article" date="2021" name="Int. J. Syst. Evol. Microbiol.">
        <title>Amazonocrinis nigriterrae gen. nov., sp. nov., Atlanticothrix silvestris gen. nov., sp. nov. and Dendronalium phyllosphericum gen. nov., sp. nov., nostocacean cyanobacteria from Brazilian environments.</title>
        <authorList>
            <person name="Alvarenga D.O."/>
            <person name="Andreote A.P.D."/>
            <person name="Branco L.H.Z."/>
            <person name="Delbaje E."/>
            <person name="Cruz R.B."/>
            <person name="Varani A.M."/>
            <person name="Fiore M.F."/>
        </authorList>
    </citation>
    <scope>NUCLEOTIDE SEQUENCE [LARGE SCALE GENOMIC DNA]</scope>
    <source>
        <strain evidence="11 12">CENA67</strain>
    </source>
</reference>
<feature type="domain" description="PAS" evidence="10">
    <location>
        <begin position="32"/>
        <end position="97"/>
    </location>
</feature>
<name>A0A8J7HW76_9NOST</name>
<dbReference type="PANTHER" id="PTHR43547:SF2">
    <property type="entry name" value="HYBRID SIGNAL TRANSDUCTION HISTIDINE KINASE C"/>
    <property type="match status" value="1"/>
</dbReference>
<dbReference type="InterPro" id="IPR000014">
    <property type="entry name" value="PAS"/>
</dbReference>
<dbReference type="EMBL" id="JAECZC010000042">
    <property type="protein sequence ID" value="MBH8564407.1"/>
    <property type="molecule type" value="Genomic_DNA"/>
</dbReference>
<dbReference type="PANTHER" id="PTHR43547">
    <property type="entry name" value="TWO-COMPONENT HISTIDINE KINASE"/>
    <property type="match status" value="1"/>
</dbReference>
<dbReference type="Gene3D" id="1.10.287.130">
    <property type="match status" value="1"/>
</dbReference>
<dbReference type="InterPro" id="IPR016132">
    <property type="entry name" value="Phyto_chromo_attachment"/>
</dbReference>
<dbReference type="Pfam" id="PF02518">
    <property type="entry name" value="HATPase_c"/>
    <property type="match status" value="1"/>
</dbReference>
<gene>
    <name evidence="11" type="ORF">I8748_19850</name>
</gene>
<evidence type="ECO:0000256" key="4">
    <source>
        <dbReference type="ARBA" id="ARBA00022553"/>
    </source>
</evidence>
<dbReference type="InterPro" id="IPR036890">
    <property type="entry name" value="HATPase_C_sf"/>
</dbReference>
<dbReference type="InterPro" id="IPR013656">
    <property type="entry name" value="PAS_4"/>
</dbReference>
<protein>
    <recommendedName>
        <fullName evidence="3">histidine kinase</fullName>
        <ecNumber evidence="3">2.7.13.3</ecNumber>
    </recommendedName>
</protein>
<evidence type="ECO:0000259" key="8">
    <source>
        <dbReference type="PROSITE" id="PS50046"/>
    </source>
</evidence>
<dbReference type="SMART" id="SM00065">
    <property type="entry name" value="GAF"/>
    <property type="match status" value="2"/>
</dbReference>
<dbReference type="InterPro" id="IPR003594">
    <property type="entry name" value="HATPase_dom"/>
</dbReference>
<evidence type="ECO:0000256" key="3">
    <source>
        <dbReference type="ARBA" id="ARBA00012438"/>
    </source>
</evidence>
<dbReference type="GO" id="GO:0000155">
    <property type="term" value="F:phosphorelay sensor kinase activity"/>
    <property type="evidence" value="ECO:0007669"/>
    <property type="project" value="InterPro"/>
</dbReference>
<comment type="caution">
    <text evidence="11">The sequence shown here is derived from an EMBL/GenBank/DDBJ whole genome shotgun (WGS) entry which is preliminary data.</text>
</comment>
<dbReference type="NCBIfam" id="TIGR00229">
    <property type="entry name" value="sensory_box"/>
    <property type="match status" value="1"/>
</dbReference>
<dbReference type="PRINTS" id="PR00344">
    <property type="entry name" value="BCTRLSENSOR"/>
</dbReference>
<organism evidence="11 12">
    <name type="scientific">Amazonocrinis nigriterrae CENA67</name>
    <dbReference type="NCBI Taxonomy" id="2794033"/>
    <lineage>
        <taxon>Bacteria</taxon>
        <taxon>Bacillati</taxon>
        <taxon>Cyanobacteriota</taxon>
        <taxon>Cyanophyceae</taxon>
        <taxon>Nostocales</taxon>
        <taxon>Nostocaceae</taxon>
        <taxon>Amazonocrinis</taxon>
        <taxon>Amazonocrinis nigriterrae</taxon>
    </lineage>
</organism>
<evidence type="ECO:0000256" key="5">
    <source>
        <dbReference type="ARBA" id="ARBA00022777"/>
    </source>
</evidence>
<evidence type="ECO:0000256" key="2">
    <source>
        <dbReference type="ARBA" id="ARBA00006402"/>
    </source>
</evidence>
<dbReference type="Gene3D" id="3.30.450.20">
    <property type="entry name" value="PAS domain"/>
    <property type="match status" value="1"/>
</dbReference>
<keyword evidence="5" id="KW-0418">Kinase</keyword>
<accession>A0A8J7HW76</accession>
<dbReference type="PROSITE" id="PS50046">
    <property type="entry name" value="PHYTOCHROME_2"/>
    <property type="match status" value="1"/>
</dbReference>
<comment type="similarity">
    <text evidence="2">In the N-terminal section; belongs to the phytochrome family.</text>
</comment>
<evidence type="ECO:0000313" key="11">
    <source>
        <dbReference type="EMBL" id="MBH8564407.1"/>
    </source>
</evidence>
<evidence type="ECO:0000259" key="9">
    <source>
        <dbReference type="PROSITE" id="PS50109"/>
    </source>
</evidence>
<keyword evidence="7" id="KW-0175">Coiled coil</keyword>
<evidence type="ECO:0000259" key="10">
    <source>
        <dbReference type="PROSITE" id="PS50112"/>
    </source>
</evidence>
<dbReference type="EC" id="2.7.13.3" evidence="3"/>
<evidence type="ECO:0000256" key="1">
    <source>
        <dbReference type="ARBA" id="ARBA00000085"/>
    </source>
</evidence>
<evidence type="ECO:0000256" key="6">
    <source>
        <dbReference type="ARBA" id="ARBA00023012"/>
    </source>
</evidence>
<keyword evidence="4" id="KW-0597">Phosphoprotein</keyword>
<keyword evidence="6" id="KW-0902">Two-component regulatory system</keyword>
<dbReference type="Proteomes" id="UP000632766">
    <property type="component" value="Unassembled WGS sequence"/>
</dbReference>
<dbReference type="PROSITE" id="PS50109">
    <property type="entry name" value="HIS_KIN"/>
    <property type="match status" value="1"/>
</dbReference>
<dbReference type="SMART" id="SM00388">
    <property type="entry name" value="HisKA"/>
    <property type="match status" value="1"/>
</dbReference>
<dbReference type="SUPFAM" id="SSF55781">
    <property type="entry name" value="GAF domain-like"/>
    <property type="match status" value="2"/>
</dbReference>
<dbReference type="AlphaFoldDB" id="A0A8J7HW76"/>
<evidence type="ECO:0000313" key="12">
    <source>
        <dbReference type="Proteomes" id="UP000632766"/>
    </source>
</evidence>
<dbReference type="InterPro" id="IPR004358">
    <property type="entry name" value="Sig_transdc_His_kin-like_C"/>
</dbReference>
<dbReference type="InterPro" id="IPR003661">
    <property type="entry name" value="HisK_dim/P_dom"/>
</dbReference>
<keyword evidence="12" id="KW-1185">Reference proteome</keyword>
<dbReference type="CDD" id="cd00075">
    <property type="entry name" value="HATPase"/>
    <property type="match status" value="1"/>
</dbReference>
<dbReference type="InterPro" id="IPR036097">
    <property type="entry name" value="HisK_dim/P_sf"/>
</dbReference>
<dbReference type="SMART" id="SM00387">
    <property type="entry name" value="HATPase_c"/>
    <property type="match status" value="1"/>
</dbReference>
<sequence length="754" mass="85829">MNINPTESTVELKQKSHPHILFGTELDENSGSEQFLLSMYDSVQASIFVVDVLEDGDFRYVALNPTHERWLGIRSEDLKGKKPEDILSPVDAVRVRQHYADCVLFGKTISYEQCLQFQGVPTWWSTTLTPLRDANSRIYRLIGTSSNITPAKQVAQAREIQARGQQLLEAIAQRIRECLDLETILDQTVKEIRQCLDCDRILIYQFQPDGSGTIVAESTVSAGSALLGKNFRDPSFSDKYKEPYGRGCIQIIEDIYAAGLHPQQIDFLASLQVRANLVLPILLQQDLWGLFIAQYCHEPHQWQQIEIDLIKQLATQIGIAVQQQELHQQIQHLQTQLESQTQQHQIQLEQVRNFQALVRCITEQIRDNQNEAQVLQTAIEELARLLKLESCYIELYNPYRTSTTVTYKYATTTLPPNKGFTRQIADFMEVYRPLLAKEYRQSVEIVSGWHPKLIVVTQLACPIFDDQGILGNLWLVRSTQEMFEQFEIELVQQLANECAIAIRQARLYQATQTQLQELEKQERLKNEFLRTLSQELRTPITSISLAAQTLESVLTTEGVLNIEIVPQLLQILHNECGRESKLINDLLTLTYLETEPEPPTLIAIDLQTWLPPIVEPFREITSCQRQQLKLTIDTALPPLETDITDLERIVTELLNHTCKYTPPGESITVSAELTADIVQLSISNSGLEIPANDLSRIFEPFYHLSKNDPWKYSGTGLEMALVQKMVKHLGGSIHVESAVGQTTFIVQFPRTIAL</sequence>
<proteinExistence type="inferred from homology"/>
<dbReference type="CDD" id="cd00082">
    <property type="entry name" value="HisKA"/>
    <property type="match status" value="1"/>
</dbReference>
<dbReference type="SUPFAM" id="SSF55785">
    <property type="entry name" value="PYP-like sensor domain (PAS domain)"/>
    <property type="match status" value="1"/>
</dbReference>
<dbReference type="SUPFAM" id="SSF55874">
    <property type="entry name" value="ATPase domain of HSP90 chaperone/DNA topoisomerase II/histidine kinase"/>
    <property type="match status" value="1"/>
</dbReference>
<dbReference type="InterPro" id="IPR035965">
    <property type="entry name" value="PAS-like_dom_sf"/>
</dbReference>
<feature type="domain" description="Phytochrome chromophore attachment site" evidence="8">
    <location>
        <begin position="180"/>
        <end position="316"/>
    </location>
</feature>
<dbReference type="Pfam" id="PF00512">
    <property type="entry name" value="HisKA"/>
    <property type="match status" value="1"/>
</dbReference>
<comment type="catalytic activity">
    <reaction evidence="1">
        <text>ATP + protein L-histidine = ADP + protein N-phospho-L-histidine.</text>
        <dbReference type="EC" id="2.7.13.3"/>
    </reaction>
</comment>
<dbReference type="RefSeq" id="WP_198126250.1">
    <property type="nucleotide sequence ID" value="NZ_JAECZC010000042.1"/>
</dbReference>